<evidence type="ECO:0000313" key="6">
    <source>
        <dbReference type="EMBL" id="VVC44506.1"/>
    </source>
</evidence>
<comment type="similarity">
    <text evidence="1">Belongs to the bacterial ribosomal protein bL17 family.</text>
</comment>
<dbReference type="GO" id="GO:0003735">
    <property type="term" value="F:structural constituent of ribosome"/>
    <property type="evidence" value="ECO:0007669"/>
    <property type="project" value="InterPro"/>
</dbReference>
<gene>
    <name evidence="6" type="ORF">CINCED_3A011922</name>
</gene>
<dbReference type="Pfam" id="PF01196">
    <property type="entry name" value="Ribosomal_L17"/>
    <property type="match status" value="1"/>
</dbReference>
<dbReference type="InterPro" id="IPR036373">
    <property type="entry name" value="Ribosomal_bL17_sf"/>
</dbReference>
<evidence type="ECO:0000256" key="4">
    <source>
        <dbReference type="ARBA" id="ARBA00035290"/>
    </source>
</evidence>
<name>A0A5E4NHS2_9HEMI</name>
<dbReference type="PANTHER" id="PTHR14413:SF16">
    <property type="entry name" value="LARGE RIBOSOMAL SUBUNIT PROTEIN BL17M"/>
    <property type="match status" value="1"/>
</dbReference>
<dbReference type="SUPFAM" id="SSF64263">
    <property type="entry name" value="Prokaryotic ribosomal protein L17"/>
    <property type="match status" value="1"/>
</dbReference>
<dbReference type="OrthoDB" id="275000at2759"/>
<dbReference type="Gene3D" id="3.90.1030.10">
    <property type="entry name" value="Ribosomal protein L17"/>
    <property type="match status" value="1"/>
</dbReference>
<keyword evidence="2 6" id="KW-0689">Ribosomal protein</keyword>
<reference evidence="6 7" key="1">
    <citation type="submission" date="2019-08" db="EMBL/GenBank/DDBJ databases">
        <authorList>
            <person name="Alioto T."/>
            <person name="Alioto T."/>
            <person name="Gomez Garrido J."/>
        </authorList>
    </citation>
    <scope>NUCLEOTIDE SEQUENCE [LARGE SCALE GENOMIC DNA]</scope>
</reference>
<organism evidence="6 7">
    <name type="scientific">Cinara cedri</name>
    <dbReference type="NCBI Taxonomy" id="506608"/>
    <lineage>
        <taxon>Eukaryota</taxon>
        <taxon>Metazoa</taxon>
        <taxon>Ecdysozoa</taxon>
        <taxon>Arthropoda</taxon>
        <taxon>Hexapoda</taxon>
        <taxon>Insecta</taxon>
        <taxon>Pterygota</taxon>
        <taxon>Neoptera</taxon>
        <taxon>Paraneoptera</taxon>
        <taxon>Hemiptera</taxon>
        <taxon>Sternorrhyncha</taxon>
        <taxon>Aphidomorpha</taxon>
        <taxon>Aphidoidea</taxon>
        <taxon>Aphididae</taxon>
        <taxon>Lachninae</taxon>
        <taxon>Cinara</taxon>
    </lineage>
</organism>
<evidence type="ECO:0000256" key="1">
    <source>
        <dbReference type="ARBA" id="ARBA00008777"/>
    </source>
</evidence>
<evidence type="ECO:0000256" key="3">
    <source>
        <dbReference type="ARBA" id="ARBA00023274"/>
    </source>
</evidence>
<dbReference type="FunFam" id="3.90.1030.10:FF:000009">
    <property type="entry name" value="39S ribosomal protein L17, mitochondrial"/>
    <property type="match status" value="1"/>
</dbReference>
<dbReference type="PANTHER" id="PTHR14413">
    <property type="entry name" value="RIBOSOMAL PROTEIN L17"/>
    <property type="match status" value="1"/>
</dbReference>
<evidence type="ECO:0000256" key="5">
    <source>
        <dbReference type="ARBA" id="ARBA00035413"/>
    </source>
</evidence>
<evidence type="ECO:0000256" key="2">
    <source>
        <dbReference type="ARBA" id="ARBA00022980"/>
    </source>
</evidence>
<dbReference type="GO" id="GO:0006412">
    <property type="term" value="P:translation"/>
    <property type="evidence" value="ECO:0007669"/>
    <property type="project" value="InterPro"/>
</dbReference>
<protein>
    <recommendedName>
        <fullName evidence="4">Large ribosomal subunit protein bL17m</fullName>
    </recommendedName>
    <alternativeName>
        <fullName evidence="5">39S ribosomal protein L17, mitochondrial</fullName>
    </alternativeName>
</protein>
<dbReference type="GO" id="GO:0005762">
    <property type="term" value="C:mitochondrial large ribosomal subunit"/>
    <property type="evidence" value="ECO:0007669"/>
    <property type="project" value="TreeGrafter"/>
</dbReference>
<accession>A0A5E4NHS2</accession>
<dbReference type="InterPro" id="IPR000456">
    <property type="entry name" value="Ribosomal_bL17"/>
</dbReference>
<dbReference type="EMBL" id="CABPRJ010002381">
    <property type="protein sequence ID" value="VVC44506.1"/>
    <property type="molecule type" value="Genomic_DNA"/>
</dbReference>
<evidence type="ECO:0000313" key="7">
    <source>
        <dbReference type="Proteomes" id="UP000325440"/>
    </source>
</evidence>
<dbReference type="Proteomes" id="UP000325440">
    <property type="component" value="Unassembled WGS sequence"/>
</dbReference>
<dbReference type="AlphaFoldDB" id="A0A5E4NHS2"/>
<keyword evidence="7" id="KW-1185">Reference proteome</keyword>
<keyword evidence="3" id="KW-0687">Ribonucleoprotein</keyword>
<proteinExistence type="inferred from homology"/>
<sequence length="189" mass="22261">MNQAEISQLVSKLRIRINPRHKNLKNPEGPQGRLKKLRKTLTALFKYERLELNYTLADETRGYAERLISEAIRHGDTHKATMEMADYWIEEKQLIHKLFKVLAPRFSDYKTSYTMLYRAPKAYPDIVYPRSIIELRGNPFPPILSQKLDQRNFIHNVLLEEAKKAYRAEKYEQITKSLGEQPKVEVSDK</sequence>